<dbReference type="PANTHER" id="PTHR30408:SF12">
    <property type="entry name" value="TYPE I RESTRICTION ENZYME MJAVIII SPECIFICITY SUBUNIT"/>
    <property type="match status" value="1"/>
</dbReference>
<dbReference type="Pfam" id="PF01420">
    <property type="entry name" value="Methylase_S"/>
    <property type="match status" value="2"/>
</dbReference>
<keyword evidence="3" id="KW-0238">DNA-binding</keyword>
<feature type="domain" description="Type I restriction modification DNA specificity" evidence="4">
    <location>
        <begin position="6"/>
        <end position="186"/>
    </location>
</feature>
<dbReference type="Gene3D" id="1.10.287.1120">
    <property type="entry name" value="Bipartite methylase S protein"/>
    <property type="match status" value="1"/>
</dbReference>
<dbReference type="Proteomes" id="UP000247536">
    <property type="component" value="Unassembled WGS sequence"/>
</dbReference>
<comment type="similarity">
    <text evidence="1">Belongs to the type-I restriction system S methylase family.</text>
</comment>
<accession>A0ABX5NWM3</accession>
<protein>
    <recommendedName>
        <fullName evidence="4">Type I restriction modification DNA specificity domain-containing protein</fullName>
    </recommendedName>
</protein>
<sequence length="435" mass="47543">MSREVPSGWNSVELNDLTLTPDGLQTGPFGSQLKASEYTGSGIPVVMPSDIVNGKINVRNIARVPEATANRLEAHKLMAGDIVFARRGDIGRCSIVRQEQAGYLCGTGCLRARLNPALITAAFADHLFKSAPVVEWLNGHAVGQTMLNLNTAIISKIPLRLPPLHEQRRIAEILSSVDEAIEATRAVIEQTRKVKQGVLERLLSKGIGHTRFKQTEIGEIPEGWAVRRLADLAEDSRNSFVIGPFGSDLTVKDYCDEGVPVVFVRDVQSDRFRWKSEVYVSPEKAERLRAHSARPGDIVITKMGLPPGIAAEIPPSFENSIVTADIVRLRPNTKIASSAFLAIALNGERVADAVAEITGGQTRPKITLRDYKSISLALPPIEEQRDIVANVEPFKTLIEQEASKLDRLLTIKSALMSDLLTGRKRVTDALPMAAE</sequence>
<evidence type="ECO:0000256" key="3">
    <source>
        <dbReference type="ARBA" id="ARBA00023125"/>
    </source>
</evidence>
<dbReference type="InterPro" id="IPR044946">
    <property type="entry name" value="Restrct_endonuc_typeI_TRD_sf"/>
</dbReference>
<evidence type="ECO:0000256" key="1">
    <source>
        <dbReference type="ARBA" id="ARBA00010923"/>
    </source>
</evidence>
<dbReference type="Gene3D" id="3.90.220.20">
    <property type="entry name" value="DNA methylase specificity domains"/>
    <property type="match status" value="2"/>
</dbReference>
<evidence type="ECO:0000313" key="6">
    <source>
        <dbReference type="Proteomes" id="UP000247536"/>
    </source>
</evidence>
<comment type="caution">
    <text evidence="5">The sequence shown here is derived from an EMBL/GenBank/DDBJ whole genome shotgun (WGS) entry which is preliminary data.</text>
</comment>
<dbReference type="InterPro" id="IPR052021">
    <property type="entry name" value="Type-I_RS_S_subunit"/>
</dbReference>
<keyword evidence="6" id="KW-1185">Reference proteome</keyword>
<evidence type="ECO:0000313" key="5">
    <source>
        <dbReference type="EMBL" id="PYB77582.1"/>
    </source>
</evidence>
<dbReference type="EMBL" id="QJRY01000001">
    <property type="protein sequence ID" value="PYB77582.1"/>
    <property type="molecule type" value="Genomic_DNA"/>
</dbReference>
<gene>
    <name evidence="5" type="ORF">DMY87_04315</name>
</gene>
<dbReference type="PANTHER" id="PTHR30408">
    <property type="entry name" value="TYPE-1 RESTRICTION ENZYME ECOKI SPECIFICITY PROTEIN"/>
    <property type="match status" value="1"/>
</dbReference>
<keyword evidence="2" id="KW-0680">Restriction system</keyword>
<evidence type="ECO:0000256" key="2">
    <source>
        <dbReference type="ARBA" id="ARBA00022747"/>
    </source>
</evidence>
<name>A0ABX5NWM3_9HYPH</name>
<dbReference type="InterPro" id="IPR000055">
    <property type="entry name" value="Restrct_endonuc_typeI_TRD"/>
</dbReference>
<organism evidence="5 6">
    <name type="scientific">Rhizobium wuzhouense</name>
    <dbReference type="NCBI Taxonomy" id="1986026"/>
    <lineage>
        <taxon>Bacteria</taxon>
        <taxon>Pseudomonadati</taxon>
        <taxon>Pseudomonadota</taxon>
        <taxon>Alphaproteobacteria</taxon>
        <taxon>Hyphomicrobiales</taxon>
        <taxon>Rhizobiaceae</taxon>
        <taxon>Rhizobium/Agrobacterium group</taxon>
        <taxon>Rhizobium</taxon>
    </lineage>
</organism>
<evidence type="ECO:0000259" key="4">
    <source>
        <dbReference type="Pfam" id="PF01420"/>
    </source>
</evidence>
<feature type="domain" description="Type I restriction modification DNA specificity" evidence="4">
    <location>
        <begin position="320"/>
        <end position="406"/>
    </location>
</feature>
<dbReference type="RefSeq" id="WP_110790010.1">
    <property type="nucleotide sequence ID" value="NZ_QJRY01000001.1"/>
</dbReference>
<reference evidence="5 6" key="1">
    <citation type="submission" date="2018-06" db="EMBL/GenBank/DDBJ databases">
        <title>Rhizobium wuzhouense sp. nov., isolated from roots of Oryza officinalis.</title>
        <authorList>
            <person name="Yuan T."/>
        </authorList>
    </citation>
    <scope>NUCLEOTIDE SEQUENCE [LARGE SCALE GENOMIC DNA]</scope>
    <source>
        <strain evidence="5 6">W44</strain>
    </source>
</reference>
<dbReference type="SUPFAM" id="SSF116734">
    <property type="entry name" value="DNA methylase specificity domain"/>
    <property type="match status" value="2"/>
</dbReference>
<proteinExistence type="inferred from homology"/>